<evidence type="ECO:0000313" key="2">
    <source>
        <dbReference type="Proteomes" id="UP000237271"/>
    </source>
</evidence>
<accession>A0A2P4Y8N8</accession>
<keyword evidence="2" id="KW-1185">Reference proteome</keyword>
<comment type="caution">
    <text evidence="1">The sequence shown here is derived from an EMBL/GenBank/DDBJ whole genome shotgun (WGS) entry which is preliminary data.</text>
</comment>
<gene>
    <name evidence="1" type="ORF">PHPALM_9052</name>
</gene>
<proteinExistence type="predicted"/>
<name>A0A2P4Y8N8_9STRA</name>
<organism evidence="1 2">
    <name type="scientific">Phytophthora palmivora</name>
    <dbReference type="NCBI Taxonomy" id="4796"/>
    <lineage>
        <taxon>Eukaryota</taxon>
        <taxon>Sar</taxon>
        <taxon>Stramenopiles</taxon>
        <taxon>Oomycota</taxon>
        <taxon>Peronosporomycetes</taxon>
        <taxon>Peronosporales</taxon>
        <taxon>Peronosporaceae</taxon>
        <taxon>Phytophthora</taxon>
    </lineage>
</organism>
<dbReference type="EMBL" id="NCKW01004944">
    <property type="protein sequence ID" value="POM74039.1"/>
    <property type="molecule type" value="Genomic_DNA"/>
</dbReference>
<sequence length="101" mass="11850">MPRLSTKQRELRQIRGILAKRETAATSRDLLSDADSEEDELDEYWILEYELVLNARYAGRSSNYRKRKGRWIKVLYNTEHTNDTEFICDITSGKPVNEHAC</sequence>
<dbReference type="OrthoDB" id="10498003at2759"/>
<dbReference type="Proteomes" id="UP000237271">
    <property type="component" value="Unassembled WGS sequence"/>
</dbReference>
<dbReference type="AlphaFoldDB" id="A0A2P4Y8N8"/>
<reference evidence="1 2" key="1">
    <citation type="journal article" date="2017" name="Genome Biol. Evol.">
        <title>Phytophthora megakarya and P. palmivora, closely related causal agents of cacao black pod rot, underwent increases in genome sizes and gene numbers by different mechanisms.</title>
        <authorList>
            <person name="Ali S.S."/>
            <person name="Shao J."/>
            <person name="Lary D.J."/>
            <person name="Kronmiller B."/>
            <person name="Shen D."/>
            <person name="Strem M.D."/>
            <person name="Amoako-Attah I."/>
            <person name="Akrofi A.Y."/>
            <person name="Begoude B.A."/>
            <person name="Ten Hoopen G.M."/>
            <person name="Coulibaly K."/>
            <person name="Kebe B.I."/>
            <person name="Melnick R.L."/>
            <person name="Guiltinan M.J."/>
            <person name="Tyler B.M."/>
            <person name="Meinhardt L.W."/>
            <person name="Bailey B.A."/>
        </authorList>
    </citation>
    <scope>NUCLEOTIDE SEQUENCE [LARGE SCALE GENOMIC DNA]</scope>
    <source>
        <strain evidence="2">sbr112.9</strain>
    </source>
</reference>
<protein>
    <submittedName>
        <fullName evidence="1">Uncharacterized protein</fullName>
    </submittedName>
</protein>
<evidence type="ECO:0000313" key="1">
    <source>
        <dbReference type="EMBL" id="POM74039.1"/>
    </source>
</evidence>